<accession>A0ABW3HM28</accession>
<dbReference type="PROSITE" id="PS01124">
    <property type="entry name" value="HTH_ARAC_FAMILY_2"/>
    <property type="match status" value="1"/>
</dbReference>
<evidence type="ECO:0000313" key="6">
    <source>
        <dbReference type="Proteomes" id="UP001596989"/>
    </source>
</evidence>
<feature type="domain" description="HTH araC/xylS-type" evidence="4">
    <location>
        <begin position="190"/>
        <end position="288"/>
    </location>
</feature>
<dbReference type="RefSeq" id="WP_377562255.1">
    <property type="nucleotide sequence ID" value="NZ_JBHTJZ010000005.1"/>
</dbReference>
<keyword evidence="2" id="KW-0238">DNA-binding</keyword>
<evidence type="ECO:0000259" key="4">
    <source>
        <dbReference type="PROSITE" id="PS01124"/>
    </source>
</evidence>
<dbReference type="InterPro" id="IPR037923">
    <property type="entry name" value="HTH-like"/>
</dbReference>
<protein>
    <submittedName>
        <fullName evidence="5">Helix-turn-helix domain-containing protein</fullName>
    </submittedName>
</protein>
<evidence type="ECO:0000313" key="5">
    <source>
        <dbReference type="EMBL" id="MFD0958474.1"/>
    </source>
</evidence>
<dbReference type="Pfam" id="PF07883">
    <property type="entry name" value="Cupin_2"/>
    <property type="match status" value="1"/>
</dbReference>
<keyword evidence="3" id="KW-0804">Transcription</keyword>
<dbReference type="Gene3D" id="1.10.10.60">
    <property type="entry name" value="Homeodomain-like"/>
    <property type="match status" value="2"/>
</dbReference>
<dbReference type="InterPro" id="IPR018060">
    <property type="entry name" value="HTH_AraC"/>
</dbReference>
<dbReference type="Pfam" id="PF12833">
    <property type="entry name" value="HTH_18"/>
    <property type="match status" value="1"/>
</dbReference>
<dbReference type="PANTHER" id="PTHR43280">
    <property type="entry name" value="ARAC-FAMILY TRANSCRIPTIONAL REGULATOR"/>
    <property type="match status" value="1"/>
</dbReference>
<organism evidence="5 6">
    <name type="scientific">Paenibacillus chungangensis</name>
    <dbReference type="NCBI Taxonomy" id="696535"/>
    <lineage>
        <taxon>Bacteria</taxon>
        <taxon>Bacillati</taxon>
        <taxon>Bacillota</taxon>
        <taxon>Bacilli</taxon>
        <taxon>Bacillales</taxon>
        <taxon>Paenibacillaceae</taxon>
        <taxon>Paenibacillus</taxon>
    </lineage>
</organism>
<dbReference type="EMBL" id="JBHTJZ010000005">
    <property type="protein sequence ID" value="MFD0958474.1"/>
    <property type="molecule type" value="Genomic_DNA"/>
</dbReference>
<reference evidence="6" key="1">
    <citation type="journal article" date="2019" name="Int. J. Syst. Evol. Microbiol.">
        <title>The Global Catalogue of Microorganisms (GCM) 10K type strain sequencing project: providing services to taxonomists for standard genome sequencing and annotation.</title>
        <authorList>
            <consortium name="The Broad Institute Genomics Platform"/>
            <consortium name="The Broad Institute Genome Sequencing Center for Infectious Disease"/>
            <person name="Wu L."/>
            <person name="Ma J."/>
        </authorList>
    </citation>
    <scope>NUCLEOTIDE SEQUENCE [LARGE SCALE GENOMIC DNA]</scope>
    <source>
        <strain evidence="6">CCUG 59129</strain>
    </source>
</reference>
<keyword evidence="6" id="KW-1185">Reference proteome</keyword>
<dbReference type="SUPFAM" id="SSF46689">
    <property type="entry name" value="Homeodomain-like"/>
    <property type="match status" value="2"/>
</dbReference>
<dbReference type="SMART" id="SM00342">
    <property type="entry name" value="HTH_ARAC"/>
    <property type="match status" value="1"/>
</dbReference>
<evidence type="ECO:0000256" key="1">
    <source>
        <dbReference type="ARBA" id="ARBA00023015"/>
    </source>
</evidence>
<dbReference type="Proteomes" id="UP001596989">
    <property type="component" value="Unassembled WGS sequence"/>
</dbReference>
<proteinExistence type="predicted"/>
<dbReference type="InterPro" id="IPR009057">
    <property type="entry name" value="Homeodomain-like_sf"/>
</dbReference>
<dbReference type="InterPro" id="IPR013096">
    <property type="entry name" value="Cupin_2"/>
</dbReference>
<evidence type="ECO:0000256" key="2">
    <source>
        <dbReference type="ARBA" id="ARBA00023125"/>
    </source>
</evidence>
<dbReference type="Gene3D" id="2.60.120.10">
    <property type="entry name" value="Jelly Rolls"/>
    <property type="match status" value="1"/>
</dbReference>
<comment type="caution">
    <text evidence="5">The sequence shown here is derived from an EMBL/GenBank/DDBJ whole genome shotgun (WGS) entry which is preliminary data.</text>
</comment>
<sequence length="297" mass="34188">MEFQSYSLHEELVITKLYSFHYFELEASFIASQERHDFWEMVYVDKGEIEVATDCDRRHLKQGDMIFYPPNVVHEGRACNGSAPVLLIVSYECHAACMSYFENKTLQLDDRERELLSELLEEGIASFDPAVDSRDTVNLAGRTPRPFGSEQLVKISLEALLIRLIRKGKQERKGKASLAVKQNRDKDIVESIMAYMEQHIASDLSHAQLCQAFAIGRSQLTAIFFERTGYGVMDYFSRMKVKTAQTLIREEKYNFTEIAGRLGYSSVHYFSRSFKRKTGMTPTEYARSVKARLRPGR</sequence>
<dbReference type="InterPro" id="IPR014710">
    <property type="entry name" value="RmlC-like_jellyroll"/>
</dbReference>
<dbReference type="PANTHER" id="PTHR43280:SF2">
    <property type="entry name" value="HTH-TYPE TRANSCRIPTIONAL REGULATOR EXSA"/>
    <property type="match status" value="1"/>
</dbReference>
<name>A0ABW3HM28_9BACL</name>
<dbReference type="SUPFAM" id="SSF51215">
    <property type="entry name" value="Regulatory protein AraC"/>
    <property type="match status" value="1"/>
</dbReference>
<evidence type="ECO:0000256" key="3">
    <source>
        <dbReference type="ARBA" id="ARBA00023163"/>
    </source>
</evidence>
<dbReference type="InterPro" id="IPR020449">
    <property type="entry name" value="Tscrpt_reg_AraC-type_HTH"/>
</dbReference>
<keyword evidence="1" id="KW-0805">Transcription regulation</keyword>
<gene>
    <name evidence="5" type="ORF">ACFQ2I_03650</name>
</gene>
<dbReference type="PRINTS" id="PR00032">
    <property type="entry name" value="HTHARAC"/>
</dbReference>